<evidence type="ECO:0000313" key="2">
    <source>
        <dbReference type="Proteomes" id="UP000308092"/>
    </source>
</evidence>
<dbReference type="EMBL" id="SOSA01001221">
    <property type="protein sequence ID" value="THC87422.1"/>
    <property type="molecule type" value="Genomic_DNA"/>
</dbReference>
<reference evidence="1 2" key="1">
    <citation type="submission" date="2019-03" db="EMBL/GenBank/DDBJ databases">
        <title>The genome sequence of a newly discovered highly antifungal drug resistant Aspergillus species, Aspergillus tanneri NIH 1004.</title>
        <authorList>
            <person name="Mounaud S."/>
            <person name="Singh I."/>
            <person name="Joardar V."/>
            <person name="Pakala S."/>
            <person name="Pakala S."/>
            <person name="Venepally P."/>
            <person name="Hoover J."/>
            <person name="Nierman W."/>
            <person name="Chung J."/>
            <person name="Losada L."/>
        </authorList>
    </citation>
    <scope>NUCLEOTIDE SEQUENCE [LARGE SCALE GENOMIC DNA]</scope>
    <source>
        <strain evidence="1 2">NIH1004</strain>
    </source>
</reference>
<evidence type="ECO:0000313" key="1">
    <source>
        <dbReference type="EMBL" id="THC87422.1"/>
    </source>
</evidence>
<accession>A0A4S3IYY3</accession>
<proteinExistence type="predicted"/>
<protein>
    <submittedName>
        <fullName evidence="1">Uncharacterized protein</fullName>
    </submittedName>
</protein>
<sequence length="116" mass="12936">MPPEAVVNAINVARKWAVIPGDDLHEWSEVSCFAEVTVSFNKILPFVERARRQDIVPEFDQTGFEGSGKSDEAILSLFHHVAVSVDISPLTIRLWMDDSECACHNSRRSHVGVDSD</sequence>
<comment type="caution">
    <text evidence="1">The sequence shown here is derived from an EMBL/GenBank/DDBJ whole genome shotgun (WGS) entry which is preliminary data.</text>
</comment>
<dbReference type="Proteomes" id="UP000308092">
    <property type="component" value="Unassembled WGS sequence"/>
</dbReference>
<dbReference type="STRING" id="1220188.A0A4S3IYY3"/>
<dbReference type="AlphaFoldDB" id="A0A4S3IYY3"/>
<dbReference type="VEuPathDB" id="FungiDB:EYZ11_013133"/>
<gene>
    <name evidence="1" type="ORF">EYZ11_013133</name>
</gene>
<keyword evidence="2" id="KW-1185">Reference proteome</keyword>
<name>A0A4S3IYY3_9EURO</name>
<organism evidence="1 2">
    <name type="scientific">Aspergillus tanneri</name>
    <dbReference type="NCBI Taxonomy" id="1220188"/>
    <lineage>
        <taxon>Eukaryota</taxon>
        <taxon>Fungi</taxon>
        <taxon>Dikarya</taxon>
        <taxon>Ascomycota</taxon>
        <taxon>Pezizomycotina</taxon>
        <taxon>Eurotiomycetes</taxon>
        <taxon>Eurotiomycetidae</taxon>
        <taxon>Eurotiales</taxon>
        <taxon>Aspergillaceae</taxon>
        <taxon>Aspergillus</taxon>
        <taxon>Aspergillus subgen. Circumdati</taxon>
    </lineage>
</organism>